<proteinExistence type="predicted"/>
<evidence type="ECO:0000313" key="3">
    <source>
        <dbReference type="Proteomes" id="UP000008743"/>
    </source>
</evidence>
<dbReference type="AlphaFoldDB" id="A0A0D2X4B1"/>
<accession>A0A0D2X4B1</accession>
<dbReference type="EMBL" id="KE346369">
    <property type="protein sequence ID" value="KJE95749.1"/>
    <property type="molecule type" value="Genomic_DNA"/>
</dbReference>
<dbReference type="InParanoid" id="A0A0D2X4B1"/>
<dbReference type="PhylomeDB" id="A0A0D2X4B1"/>
<evidence type="ECO:0000313" key="2">
    <source>
        <dbReference type="EMBL" id="KJE95749.1"/>
    </source>
</evidence>
<reference evidence="3" key="1">
    <citation type="submission" date="2011-02" db="EMBL/GenBank/DDBJ databases">
        <title>The Genome Sequence of Capsaspora owczarzaki ATCC 30864.</title>
        <authorList>
            <person name="Russ C."/>
            <person name="Cuomo C."/>
            <person name="Burger G."/>
            <person name="Gray M.W."/>
            <person name="Holland P.W.H."/>
            <person name="King N."/>
            <person name="Lang F.B.F."/>
            <person name="Roger A.J."/>
            <person name="Ruiz-Trillo I."/>
            <person name="Young S.K."/>
            <person name="Zeng Q."/>
            <person name="Gargeya S."/>
            <person name="Alvarado L."/>
            <person name="Berlin A."/>
            <person name="Chapman S.B."/>
            <person name="Chen Z."/>
            <person name="Freedman E."/>
            <person name="Gellesch M."/>
            <person name="Goldberg J."/>
            <person name="Griggs A."/>
            <person name="Gujja S."/>
            <person name="Heilman E."/>
            <person name="Heiman D."/>
            <person name="Howarth C."/>
            <person name="Mehta T."/>
            <person name="Neiman D."/>
            <person name="Pearson M."/>
            <person name="Roberts A."/>
            <person name="Saif S."/>
            <person name="Shea T."/>
            <person name="Shenoy N."/>
            <person name="Sisk P."/>
            <person name="Stolte C."/>
            <person name="Sykes S."/>
            <person name="White J."/>
            <person name="Yandava C."/>
            <person name="Haas B."/>
            <person name="Nusbaum C."/>
            <person name="Birren B."/>
        </authorList>
    </citation>
    <scope>NUCLEOTIDE SEQUENCE</scope>
    <source>
        <strain evidence="3">ATCC 30864</strain>
    </source>
</reference>
<sequence length="347" mass="38834">MAQCRSEETTDWRGRVVVESPLVSAEARTLAVKAAPEGEKHNVAVAVALKLVYQDSVTLQGGEIYRPTGWTTRAIAARLAEQGYQCGHTTVHGWKTKHTDSAEWIRSSPLDQVLQLVKESPSCGGQSIFTEDELEYCIRLLEGFARAGQCLNQKQAGAYLVKLSRLPRMSGAPRRQFAGSLPSHEWWNAFLRDARGRLAIRKGRTLELTRIAALQAETLDCLPGLLKQLFDEHPLLVEEPGRISNMDETEITTRFFAGRVICTPSLAKRLHEKRNMAENVRLRPMRRAREQAPDHDDDAPGRISQRARLDSPDQAVQAPPALVDLSHRPNHLGFVPAMFPSQHLFIQ</sequence>
<organism evidence="2 3">
    <name type="scientific">Capsaspora owczarzaki (strain ATCC 30864)</name>
    <dbReference type="NCBI Taxonomy" id="595528"/>
    <lineage>
        <taxon>Eukaryota</taxon>
        <taxon>Filasterea</taxon>
        <taxon>Capsaspora</taxon>
    </lineage>
</organism>
<dbReference type="Proteomes" id="UP000008743">
    <property type="component" value="Unassembled WGS sequence"/>
</dbReference>
<evidence type="ECO:0000256" key="1">
    <source>
        <dbReference type="SAM" id="MobiDB-lite"/>
    </source>
</evidence>
<feature type="region of interest" description="Disordered" evidence="1">
    <location>
        <begin position="279"/>
        <end position="315"/>
    </location>
</feature>
<gene>
    <name evidence="2" type="ORF">CAOG_008952</name>
</gene>
<name>A0A0D2X4B1_CAPO3</name>
<keyword evidence="3" id="KW-1185">Reference proteome</keyword>
<protein>
    <submittedName>
        <fullName evidence="2">Uncharacterized protein</fullName>
    </submittedName>
</protein>
<feature type="compositionally biased region" description="Basic and acidic residues" evidence="1">
    <location>
        <begin position="287"/>
        <end position="300"/>
    </location>
</feature>